<organism evidence="1 2">
    <name type="scientific">Streptomyces graminearus</name>
    <dbReference type="NCBI Taxonomy" id="284030"/>
    <lineage>
        <taxon>Bacteria</taxon>
        <taxon>Bacillati</taxon>
        <taxon>Actinomycetota</taxon>
        <taxon>Actinomycetes</taxon>
        <taxon>Kitasatosporales</taxon>
        <taxon>Streptomycetaceae</taxon>
        <taxon>Streptomyces</taxon>
    </lineage>
</organism>
<sequence>MGSGDAQCGRMRLYCHVDDPGPGVGGRGGMRLIQLWPAPGRLPAATWARPSPGQGMR</sequence>
<gene>
    <name evidence="1" type="ORF">GCM10010422_47650</name>
</gene>
<dbReference type="EMBL" id="BAAATL010000025">
    <property type="protein sequence ID" value="GAA2494710.1"/>
    <property type="molecule type" value="Genomic_DNA"/>
</dbReference>
<evidence type="ECO:0000313" key="2">
    <source>
        <dbReference type="Proteomes" id="UP001501721"/>
    </source>
</evidence>
<comment type="caution">
    <text evidence="1">The sequence shown here is derived from an EMBL/GenBank/DDBJ whole genome shotgun (WGS) entry which is preliminary data.</text>
</comment>
<evidence type="ECO:0000313" key="1">
    <source>
        <dbReference type="EMBL" id="GAA2494710.1"/>
    </source>
</evidence>
<reference evidence="2" key="1">
    <citation type="journal article" date="2019" name="Int. J. Syst. Evol. Microbiol.">
        <title>The Global Catalogue of Microorganisms (GCM) 10K type strain sequencing project: providing services to taxonomists for standard genome sequencing and annotation.</title>
        <authorList>
            <consortium name="The Broad Institute Genomics Platform"/>
            <consortium name="The Broad Institute Genome Sequencing Center for Infectious Disease"/>
            <person name="Wu L."/>
            <person name="Ma J."/>
        </authorList>
    </citation>
    <scope>NUCLEOTIDE SEQUENCE [LARGE SCALE GENOMIC DNA]</scope>
    <source>
        <strain evidence="2">JCM 6923</strain>
    </source>
</reference>
<proteinExistence type="predicted"/>
<protein>
    <submittedName>
        <fullName evidence="1">Uncharacterized protein</fullName>
    </submittedName>
</protein>
<dbReference type="Proteomes" id="UP001501721">
    <property type="component" value="Unassembled WGS sequence"/>
</dbReference>
<name>A0ABP5Z938_9ACTN</name>
<accession>A0ABP5Z938</accession>
<keyword evidence="2" id="KW-1185">Reference proteome</keyword>